<dbReference type="Proteomes" id="UP000036027">
    <property type="component" value="Unassembled WGS sequence"/>
</dbReference>
<dbReference type="EMBL" id="JTDO01000006">
    <property type="protein sequence ID" value="KLT73018.1"/>
    <property type="molecule type" value="Genomic_DNA"/>
</dbReference>
<sequence length="204" mass="22785">MLLKRFSLKKILLCLLAVPLSAGLLLFAWVVYTDVRQARKPVEVLHHADSAVVLSTLAYPGGKLNPCLVSRVEAGVELLKAGKVERLVMSGGMSRDHVVGAEVMRDLAVRMGVSAEKIKMETRSSTTYENILYSTPLIWEDHSVILVSNGFHLKRSQWLARAQWPGKDIQLYSGSYCYPDFQTYLFDLTREAAAIVKNGLLGRY</sequence>
<protein>
    <recommendedName>
        <fullName evidence="1">DUF218 domain-containing protein</fullName>
    </recommendedName>
</protein>
<dbReference type="OrthoDB" id="9782395at2"/>
<dbReference type="InterPro" id="IPR051599">
    <property type="entry name" value="Cell_Envelope_Assoc"/>
</dbReference>
<accession>A0A0J1C3Z3</accession>
<organism evidence="2 3">
    <name type="scientific">Neisseria arctica</name>
    <dbReference type="NCBI Taxonomy" id="1470200"/>
    <lineage>
        <taxon>Bacteria</taxon>
        <taxon>Pseudomonadati</taxon>
        <taxon>Pseudomonadota</taxon>
        <taxon>Betaproteobacteria</taxon>
        <taxon>Neisseriales</taxon>
        <taxon>Neisseriaceae</taxon>
        <taxon>Neisseria</taxon>
    </lineage>
</organism>
<dbReference type="Gene3D" id="3.40.50.620">
    <property type="entry name" value="HUPs"/>
    <property type="match status" value="1"/>
</dbReference>
<keyword evidence="3" id="KW-1185">Reference proteome</keyword>
<dbReference type="AlphaFoldDB" id="A0A0J1C3Z3"/>
<feature type="domain" description="DUF218" evidence="1">
    <location>
        <begin position="51"/>
        <end position="166"/>
    </location>
</feature>
<dbReference type="CDD" id="cd06259">
    <property type="entry name" value="YdcF-like"/>
    <property type="match status" value="1"/>
</dbReference>
<dbReference type="InterPro" id="IPR014729">
    <property type="entry name" value="Rossmann-like_a/b/a_fold"/>
</dbReference>
<gene>
    <name evidence="2" type="ORF">PL75_04900</name>
</gene>
<evidence type="ECO:0000259" key="1">
    <source>
        <dbReference type="Pfam" id="PF02698"/>
    </source>
</evidence>
<comment type="caution">
    <text evidence="2">The sequence shown here is derived from an EMBL/GenBank/DDBJ whole genome shotgun (WGS) entry which is preliminary data.</text>
</comment>
<dbReference type="STRING" id="1470200.PL75_04900"/>
<name>A0A0J1C3Z3_9NEIS</name>
<proteinExistence type="predicted"/>
<evidence type="ECO:0000313" key="2">
    <source>
        <dbReference type="EMBL" id="KLT73018.1"/>
    </source>
</evidence>
<dbReference type="PANTHER" id="PTHR30336">
    <property type="entry name" value="INNER MEMBRANE PROTEIN, PROBABLE PERMEASE"/>
    <property type="match status" value="1"/>
</dbReference>
<dbReference type="PATRIC" id="fig|1470200.3.peg.2141"/>
<dbReference type="PANTHER" id="PTHR30336:SF20">
    <property type="entry name" value="DUF218 DOMAIN-CONTAINING PROTEIN"/>
    <property type="match status" value="1"/>
</dbReference>
<dbReference type="Pfam" id="PF02698">
    <property type="entry name" value="DUF218"/>
    <property type="match status" value="1"/>
</dbReference>
<reference evidence="2 3" key="1">
    <citation type="submission" date="2014-11" db="EMBL/GenBank/DDBJ databases">
        <title>Genome of a novel goose pathogen.</title>
        <authorList>
            <person name="Hansen C.M."/>
            <person name="Hueffer K."/>
            <person name="Choi S.C."/>
        </authorList>
    </citation>
    <scope>NUCLEOTIDE SEQUENCE [LARGE SCALE GENOMIC DNA]</scope>
    <source>
        <strain evidence="2 3">KH1503</strain>
    </source>
</reference>
<dbReference type="GO" id="GO:0005886">
    <property type="term" value="C:plasma membrane"/>
    <property type="evidence" value="ECO:0007669"/>
    <property type="project" value="TreeGrafter"/>
</dbReference>
<dbReference type="InterPro" id="IPR003848">
    <property type="entry name" value="DUF218"/>
</dbReference>
<evidence type="ECO:0000313" key="3">
    <source>
        <dbReference type="Proteomes" id="UP000036027"/>
    </source>
</evidence>